<feature type="region of interest" description="Disordered" evidence="1">
    <location>
        <begin position="180"/>
        <end position="245"/>
    </location>
</feature>
<dbReference type="InParanoid" id="A0A7M7H6I6"/>
<dbReference type="SMR" id="A0A7M7H6I6"/>
<dbReference type="OrthoDB" id="7701795at2759"/>
<evidence type="ECO:0000256" key="1">
    <source>
        <dbReference type="SAM" id="MobiDB-lite"/>
    </source>
</evidence>
<feature type="region of interest" description="Disordered" evidence="1">
    <location>
        <begin position="1"/>
        <end position="37"/>
    </location>
</feature>
<feature type="compositionally biased region" description="Polar residues" evidence="1">
    <location>
        <begin position="17"/>
        <end position="33"/>
    </location>
</feature>
<feature type="compositionally biased region" description="Polar residues" evidence="1">
    <location>
        <begin position="216"/>
        <end position="245"/>
    </location>
</feature>
<accession>A0A7M7H6I6</accession>
<evidence type="ECO:0000313" key="3">
    <source>
        <dbReference type="Proteomes" id="UP000002358"/>
    </source>
</evidence>
<dbReference type="EnsemblMetazoa" id="XM_008210610">
    <property type="protein sequence ID" value="XP_008208832"/>
    <property type="gene ID" value="LOC100679424"/>
</dbReference>
<dbReference type="KEGG" id="nvi:100679424"/>
<proteinExistence type="predicted"/>
<protein>
    <submittedName>
        <fullName evidence="2">Uncharacterized protein</fullName>
    </submittedName>
</protein>
<sequence length="647" mass="73312">MMDHEVKAEVKTEVLSPPSTGSFRSSPDGPTSTKKLDPIDKWRSRVLFCGRTSHGDEEESWSKKIEKQIAVLRVAFPFLTERQIQGKAWQSCGLNSVMGGVPRHGLSQGVKKEFMKHKNPYRCTMSQGSKVKREPMKIERVDKKFAHCPYTFASPTGQLLTPQSIIETLTSQNDLVVNPFSQSQEKNSSPTSGDDLPPSRSAMKRKRRTNKKATNLECNKSVSTTQGQDVIPETPTNSIRSTSPFCSQPLNPQVAAGLDEIIPSLAARSNYFTQAHISECSSTVQSNKEKTQSGLDQGFPKYSQVDYRFIKAQEPEEASVPPTMRTPEYFFVTPKNQIQRDIDGSQIDSDPTVSGLNNVSAERNPNSTNYFCSNMTPNRNTEILDAKKKIIFETVAEVYYSDSYVPGNKNKMALMHLINQNLQGEDIIRAASPTENIENPQMYTPKTLHRTQQETIRRRTFSIDADTNVDHANQMTINPVNNDSLINTNPSRVTNASFHLSEKVSELHQSALQRSFQDYANQARSEGYQEFRSFTQELRTPVSLPTTPQNPIQYAMPDSVLLSNYSSEYEKAYTKKDLNPSTYRNYYFAKIDESLKNYFDQVIPADQYLQTFFNASDRSFKKVQNEVRRKVRNILLSLEENESGENY</sequence>
<keyword evidence="3" id="KW-1185">Reference proteome</keyword>
<organism evidence="2 3">
    <name type="scientific">Nasonia vitripennis</name>
    <name type="common">Parasitic wasp</name>
    <dbReference type="NCBI Taxonomy" id="7425"/>
    <lineage>
        <taxon>Eukaryota</taxon>
        <taxon>Metazoa</taxon>
        <taxon>Ecdysozoa</taxon>
        <taxon>Arthropoda</taxon>
        <taxon>Hexapoda</taxon>
        <taxon>Insecta</taxon>
        <taxon>Pterygota</taxon>
        <taxon>Neoptera</taxon>
        <taxon>Endopterygota</taxon>
        <taxon>Hymenoptera</taxon>
        <taxon>Apocrita</taxon>
        <taxon>Proctotrupomorpha</taxon>
        <taxon>Chalcidoidea</taxon>
        <taxon>Pteromalidae</taxon>
        <taxon>Pteromalinae</taxon>
        <taxon>Nasonia</taxon>
    </lineage>
</organism>
<gene>
    <name evidence="2" type="primary">100679424</name>
</gene>
<feature type="compositionally biased region" description="Basic and acidic residues" evidence="1">
    <location>
        <begin position="1"/>
        <end position="12"/>
    </location>
</feature>
<evidence type="ECO:0000313" key="2">
    <source>
        <dbReference type="EnsemblMetazoa" id="XP_008208832"/>
    </source>
</evidence>
<feature type="compositionally biased region" description="Polar residues" evidence="1">
    <location>
        <begin position="180"/>
        <end position="192"/>
    </location>
</feature>
<dbReference type="AlphaFoldDB" id="A0A7M7H6I6"/>
<dbReference type="Proteomes" id="UP000002358">
    <property type="component" value="Chromosome 1"/>
</dbReference>
<name>A0A7M7H6I6_NASVI</name>
<feature type="compositionally biased region" description="Basic residues" evidence="1">
    <location>
        <begin position="202"/>
        <end position="211"/>
    </location>
</feature>
<reference evidence="2" key="1">
    <citation type="submission" date="2021-01" db="UniProtKB">
        <authorList>
            <consortium name="EnsemblMetazoa"/>
        </authorList>
    </citation>
    <scope>IDENTIFICATION</scope>
</reference>